<evidence type="ECO:0000313" key="8">
    <source>
        <dbReference type="EMBL" id="GBB97977.1"/>
    </source>
</evidence>
<dbReference type="OrthoDB" id="5193244at2759"/>
<keyword evidence="10" id="KW-1185">Reference proteome</keyword>
<keyword evidence="3 6" id="KW-0812">Transmembrane</keyword>
<reference evidence="9" key="2">
    <citation type="submission" date="2019-10" db="EMBL/GenBank/DDBJ databases">
        <title>Conservation and host-specific expression of non-tandemly repeated heterogenous ribosome RNA gene in arbuscular mycorrhizal fungi.</title>
        <authorList>
            <person name="Maeda T."/>
            <person name="Kobayashi Y."/>
            <person name="Nakagawa T."/>
            <person name="Ezawa T."/>
            <person name="Yamaguchi K."/>
            <person name="Bino T."/>
            <person name="Nishimoto Y."/>
            <person name="Shigenobu S."/>
            <person name="Kawaguchi M."/>
        </authorList>
    </citation>
    <scope>NUCLEOTIDE SEQUENCE</scope>
    <source>
        <strain evidence="9">HR1</strain>
    </source>
</reference>
<proteinExistence type="predicted"/>
<evidence type="ECO:0000256" key="5">
    <source>
        <dbReference type="ARBA" id="ARBA00023136"/>
    </source>
</evidence>
<dbReference type="InterPro" id="IPR027379">
    <property type="entry name" value="CLS_N"/>
</dbReference>
<dbReference type="Proteomes" id="UP000247702">
    <property type="component" value="Unassembled WGS sequence"/>
</dbReference>
<protein>
    <recommendedName>
        <fullName evidence="7">Cardiolipin synthase N-terminal domain-containing protein</fullName>
    </recommendedName>
</protein>
<comment type="caution">
    <text evidence="8">The sequence shown here is derived from an EMBL/GenBank/DDBJ whole genome shotgun (WGS) entry which is preliminary data.</text>
</comment>
<sequence length="88" mass="10665">MELFYGISQAYCNHFLDIYFCIPEVLLYIILILDGLAIIEIIRSNRRDMDKFLWVFLILIFQVFGLIGYFFASDRQRYHRASWYQNIP</sequence>
<name>A0A2Z6R6F3_9GLOM</name>
<dbReference type="GO" id="GO:0005886">
    <property type="term" value="C:plasma membrane"/>
    <property type="evidence" value="ECO:0007669"/>
    <property type="project" value="UniProtKB-SubCell"/>
</dbReference>
<evidence type="ECO:0000256" key="4">
    <source>
        <dbReference type="ARBA" id="ARBA00022989"/>
    </source>
</evidence>
<accession>A0A2Z6R6F3</accession>
<keyword evidence="5 6" id="KW-0472">Membrane</keyword>
<evidence type="ECO:0000256" key="6">
    <source>
        <dbReference type="SAM" id="Phobius"/>
    </source>
</evidence>
<dbReference type="EMBL" id="BLAL01000178">
    <property type="protein sequence ID" value="GES88306.1"/>
    <property type="molecule type" value="Genomic_DNA"/>
</dbReference>
<evidence type="ECO:0000256" key="1">
    <source>
        <dbReference type="ARBA" id="ARBA00004651"/>
    </source>
</evidence>
<gene>
    <name evidence="9" type="ORF">RCL2_001526400</name>
    <name evidence="8" type="ORF">RclHR1_03110009</name>
</gene>
<evidence type="ECO:0000256" key="2">
    <source>
        <dbReference type="ARBA" id="ARBA00022475"/>
    </source>
</evidence>
<keyword evidence="4 6" id="KW-1133">Transmembrane helix</keyword>
<evidence type="ECO:0000256" key="3">
    <source>
        <dbReference type="ARBA" id="ARBA00022692"/>
    </source>
</evidence>
<evidence type="ECO:0000313" key="9">
    <source>
        <dbReference type="EMBL" id="GES88306.1"/>
    </source>
</evidence>
<feature type="transmembrane region" description="Helical" evidence="6">
    <location>
        <begin position="54"/>
        <end position="72"/>
    </location>
</feature>
<feature type="domain" description="Cardiolipin synthase N-terminal" evidence="7">
    <location>
        <begin position="32"/>
        <end position="72"/>
    </location>
</feature>
<dbReference type="AlphaFoldDB" id="A0A2Z6R6F3"/>
<evidence type="ECO:0000259" key="7">
    <source>
        <dbReference type="Pfam" id="PF13396"/>
    </source>
</evidence>
<dbReference type="EMBL" id="BEXD01002347">
    <property type="protein sequence ID" value="GBB97977.1"/>
    <property type="molecule type" value="Genomic_DNA"/>
</dbReference>
<dbReference type="Pfam" id="PF13396">
    <property type="entry name" value="PLDc_N"/>
    <property type="match status" value="1"/>
</dbReference>
<organism evidence="8 10">
    <name type="scientific">Rhizophagus clarus</name>
    <dbReference type="NCBI Taxonomy" id="94130"/>
    <lineage>
        <taxon>Eukaryota</taxon>
        <taxon>Fungi</taxon>
        <taxon>Fungi incertae sedis</taxon>
        <taxon>Mucoromycota</taxon>
        <taxon>Glomeromycotina</taxon>
        <taxon>Glomeromycetes</taxon>
        <taxon>Glomerales</taxon>
        <taxon>Glomeraceae</taxon>
        <taxon>Rhizophagus</taxon>
    </lineage>
</organism>
<dbReference type="Proteomes" id="UP000615446">
    <property type="component" value="Unassembled WGS sequence"/>
</dbReference>
<feature type="transmembrane region" description="Helical" evidence="6">
    <location>
        <begin position="25"/>
        <end position="42"/>
    </location>
</feature>
<comment type="subcellular location">
    <subcellularLocation>
        <location evidence="1">Cell membrane</location>
        <topology evidence="1">Multi-pass membrane protein</topology>
    </subcellularLocation>
</comment>
<keyword evidence="2" id="KW-1003">Cell membrane</keyword>
<evidence type="ECO:0000313" key="10">
    <source>
        <dbReference type="Proteomes" id="UP000247702"/>
    </source>
</evidence>
<reference evidence="8 10" key="1">
    <citation type="submission" date="2017-11" db="EMBL/GenBank/DDBJ databases">
        <title>The genome of Rhizophagus clarus HR1 reveals common genetic basis of auxotrophy among arbuscular mycorrhizal fungi.</title>
        <authorList>
            <person name="Kobayashi Y."/>
        </authorList>
    </citation>
    <scope>NUCLEOTIDE SEQUENCE [LARGE SCALE GENOMIC DNA]</scope>
    <source>
        <strain evidence="8 10">HR1</strain>
    </source>
</reference>